<dbReference type="FunCoup" id="A0A482WYS9">
    <property type="interactions" value="10"/>
</dbReference>
<dbReference type="EMBL" id="QKKF02022802">
    <property type="protein sequence ID" value="RZF38190.1"/>
    <property type="molecule type" value="Genomic_DNA"/>
</dbReference>
<dbReference type="InterPro" id="IPR007174">
    <property type="entry name" value="Las1"/>
</dbReference>
<evidence type="ECO:0008006" key="3">
    <source>
        <dbReference type="Google" id="ProtNLM"/>
    </source>
</evidence>
<organism evidence="1 2">
    <name type="scientific">Laodelphax striatellus</name>
    <name type="common">Small brown planthopper</name>
    <name type="synonym">Delphax striatella</name>
    <dbReference type="NCBI Taxonomy" id="195883"/>
    <lineage>
        <taxon>Eukaryota</taxon>
        <taxon>Metazoa</taxon>
        <taxon>Ecdysozoa</taxon>
        <taxon>Arthropoda</taxon>
        <taxon>Hexapoda</taxon>
        <taxon>Insecta</taxon>
        <taxon>Pterygota</taxon>
        <taxon>Neoptera</taxon>
        <taxon>Paraneoptera</taxon>
        <taxon>Hemiptera</taxon>
        <taxon>Auchenorrhyncha</taxon>
        <taxon>Fulgoroidea</taxon>
        <taxon>Delphacidae</taxon>
        <taxon>Criomorphinae</taxon>
        <taxon>Laodelphax</taxon>
    </lineage>
</organism>
<dbReference type="GO" id="GO:0090730">
    <property type="term" value="C:Las1 complex"/>
    <property type="evidence" value="ECO:0007669"/>
    <property type="project" value="InterPro"/>
</dbReference>
<dbReference type="Pfam" id="PF04031">
    <property type="entry name" value="Las1"/>
    <property type="match status" value="1"/>
</dbReference>
<reference evidence="1 2" key="1">
    <citation type="journal article" date="2017" name="Gigascience">
        <title>Genome sequence of the small brown planthopper, Laodelphax striatellus.</title>
        <authorList>
            <person name="Zhu J."/>
            <person name="Jiang F."/>
            <person name="Wang X."/>
            <person name="Yang P."/>
            <person name="Bao Y."/>
            <person name="Zhao W."/>
            <person name="Wang W."/>
            <person name="Lu H."/>
            <person name="Wang Q."/>
            <person name="Cui N."/>
            <person name="Li J."/>
            <person name="Chen X."/>
            <person name="Luo L."/>
            <person name="Yu J."/>
            <person name="Kang L."/>
            <person name="Cui F."/>
        </authorList>
    </citation>
    <scope>NUCLEOTIDE SEQUENCE [LARGE SCALE GENOMIC DNA]</scope>
    <source>
        <strain evidence="1">Lst14</strain>
    </source>
</reference>
<dbReference type="GO" id="GO:0000460">
    <property type="term" value="P:maturation of 5.8S rRNA"/>
    <property type="evidence" value="ECO:0007669"/>
    <property type="project" value="TreeGrafter"/>
</dbReference>
<keyword evidence="2" id="KW-1185">Reference proteome</keyword>
<dbReference type="GO" id="GO:0004519">
    <property type="term" value="F:endonuclease activity"/>
    <property type="evidence" value="ECO:0007669"/>
    <property type="project" value="InterPro"/>
</dbReference>
<protein>
    <recommendedName>
        <fullName evidence="3">Ribosomal biogenesis protein LAS1L</fullName>
    </recommendedName>
</protein>
<evidence type="ECO:0000313" key="1">
    <source>
        <dbReference type="EMBL" id="RZF38190.1"/>
    </source>
</evidence>
<gene>
    <name evidence="1" type="ORF">LSTR_LSTR005551</name>
</gene>
<dbReference type="OrthoDB" id="6613120at2759"/>
<evidence type="ECO:0000313" key="2">
    <source>
        <dbReference type="Proteomes" id="UP000291343"/>
    </source>
</evidence>
<dbReference type="PANTHER" id="PTHR15002">
    <property type="entry name" value="RIBOSOMAL BIOGENESIS PROTEIN LAS1L"/>
    <property type="match status" value="1"/>
</dbReference>
<dbReference type="PANTHER" id="PTHR15002:SF0">
    <property type="entry name" value="RIBOSOMAL BIOGENESIS PROTEIN LAS1L"/>
    <property type="match status" value="1"/>
</dbReference>
<dbReference type="Proteomes" id="UP000291343">
    <property type="component" value="Unassembled WGS sequence"/>
</dbReference>
<dbReference type="GO" id="GO:0030687">
    <property type="term" value="C:preribosome, large subunit precursor"/>
    <property type="evidence" value="ECO:0007669"/>
    <property type="project" value="TreeGrafter"/>
</dbReference>
<comment type="caution">
    <text evidence="1">The sequence shown here is derived from an EMBL/GenBank/DDBJ whole genome shotgun (WGS) entry which is preliminary data.</text>
</comment>
<sequence length="532" mass="60833">MKTTKFVQWYSTAEWKEVFRKVYSDDKQAMQEAYKKMCIWNARSPNLPAGVESTMELLQVMLCDEKCDNRSYSEKDLALMYSSAILRFLNHLKSMHRTLEDNKVASLYDMAMDYGLPDWIINLRHEASHQCSLPSIHLLRSAQVIAFDWLKANYWAKVAAEMDDVIVAHVEESENMKNKVKTLLTLWQATQIQIMMRRYSIKDIPNENLRYHLEYALNTNDICITNGSVQLNELLQEVDCEGTNTTKVTKVRKVLKEIFENLVPKERTNTENTERILVDSLIQSELFIPKDYDSNLFVKDDTLNSAFSSLWASLLVAYHEADLSTDIVHALVTFINKCKEPPQQLIAACWLSHLCQSLLNAARNCSTITRTKPGKIRKLLALNLLRKEHLRKDSVEFLFSNDLAPLLLTADHSLRNTILENTVNESVLNANPFSRIYLESLIDLLNPPLTISAKEDLLKLVDLYTNTSDHFAQSETSEIFTLDSLKQVTTDNNADFSMEVDEEEPNAICGWTKDHGIGGWSKCALGCLPSSR</sequence>
<name>A0A482WYS9_LAOST</name>
<accession>A0A482WYS9</accession>
<proteinExistence type="predicted"/>
<dbReference type="STRING" id="195883.A0A482WYS9"/>
<dbReference type="InParanoid" id="A0A482WYS9"/>
<dbReference type="GO" id="GO:0000470">
    <property type="term" value="P:maturation of LSU-rRNA"/>
    <property type="evidence" value="ECO:0007669"/>
    <property type="project" value="TreeGrafter"/>
</dbReference>
<dbReference type="AlphaFoldDB" id="A0A482WYS9"/>